<sequence>MVNPTDMLCFTYFICSSREISHNLSESSPY</sequence>
<accession>A0A0E9VSL1</accession>
<dbReference type="EMBL" id="GBXM01028314">
    <property type="protein sequence ID" value="JAH80263.1"/>
    <property type="molecule type" value="Transcribed_RNA"/>
</dbReference>
<dbReference type="AlphaFoldDB" id="A0A0E9VSL1"/>
<proteinExistence type="predicted"/>
<organism evidence="1">
    <name type="scientific">Anguilla anguilla</name>
    <name type="common">European freshwater eel</name>
    <name type="synonym">Muraena anguilla</name>
    <dbReference type="NCBI Taxonomy" id="7936"/>
    <lineage>
        <taxon>Eukaryota</taxon>
        <taxon>Metazoa</taxon>
        <taxon>Chordata</taxon>
        <taxon>Craniata</taxon>
        <taxon>Vertebrata</taxon>
        <taxon>Euteleostomi</taxon>
        <taxon>Actinopterygii</taxon>
        <taxon>Neopterygii</taxon>
        <taxon>Teleostei</taxon>
        <taxon>Anguilliformes</taxon>
        <taxon>Anguillidae</taxon>
        <taxon>Anguilla</taxon>
    </lineage>
</organism>
<protein>
    <submittedName>
        <fullName evidence="1">Uncharacterized protein</fullName>
    </submittedName>
</protein>
<name>A0A0E9VSL1_ANGAN</name>
<evidence type="ECO:0000313" key="1">
    <source>
        <dbReference type="EMBL" id="JAH80263.1"/>
    </source>
</evidence>
<reference evidence="1" key="2">
    <citation type="journal article" date="2015" name="Fish Shellfish Immunol.">
        <title>Early steps in the European eel (Anguilla anguilla)-Vibrio vulnificus interaction in the gills: Role of the RtxA13 toxin.</title>
        <authorList>
            <person name="Callol A."/>
            <person name="Pajuelo D."/>
            <person name="Ebbesson L."/>
            <person name="Teles M."/>
            <person name="MacKenzie S."/>
            <person name="Amaro C."/>
        </authorList>
    </citation>
    <scope>NUCLEOTIDE SEQUENCE</scope>
</reference>
<reference evidence="1" key="1">
    <citation type="submission" date="2014-11" db="EMBL/GenBank/DDBJ databases">
        <authorList>
            <person name="Amaro Gonzalez C."/>
        </authorList>
    </citation>
    <scope>NUCLEOTIDE SEQUENCE</scope>
</reference>